<name>A0AAE2CRS4_9LAMI</name>
<dbReference type="EMBL" id="JACGWO010000003">
    <property type="protein sequence ID" value="KAK4432078.1"/>
    <property type="molecule type" value="Genomic_DNA"/>
</dbReference>
<keyword evidence="2" id="KW-0472">Membrane</keyword>
<evidence type="ECO:0000313" key="3">
    <source>
        <dbReference type="EMBL" id="KAK4432078.1"/>
    </source>
</evidence>
<dbReference type="AlphaFoldDB" id="A0AAE2CRS4"/>
<organism evidence="3 4">
    <name type="scientific">Sesamum alatum</name>
    <dbReference type="NCBI Taxonomy" id="300844"/>
    <lineage>
        <taxon>Eukaryota</taxon>
        <taxon>Viridiplantae</taxon>
        <taxon>Streptophyta</taxon>
        <taxon>Embryophyta</taxon>
        <taxon>Tracheophyta</taxon>
        <taxon>Spermatophyta</taxon>
        <taxon>Magnoliopsida</taxon>
        <taxon>eudicotyledons</taxon>
        <taxon>Gunneridae</taxon>
        <taxon>Pentapetalae</taxon>
        <taxon>asterids</taxon>
        <taxon>lamiids</taxon>
        <taxon>Lamiales</taxon>
        <taxon>Pedaliaceae</taxon>
        <taxon>Sesamum</taxon>
    </lineage>
</organism>
<accession>A0AAE2CRS4</accession>
<evidence type="ECO:0000313" key="4">
    <source>
        <dbReference type="Proteomes" id="UP001293254"/>
    </source>
</evidence>
<keyword evidence="4" id="KW-1185">Reference proteome</keyword>
<dbReference type="PANTHER" id="PTHR31170">
    <property type="entry name" value="BNAC04G53230D PROTEIN"/>
    <property type="match status" value="1"/>
</dbReference>
<evidence type="ECO:0000256" key="1">
    <source>
        <dbReference type="SAM" id="MobiDB-lite"/>
    </source>
</evidence>
<comment type="caution">
    <text evidence="3">The sequence shown here is derived from an EMBL/GenBank/DDBJ whole genome shotgun (WGS) entry which is preliminary data.</text>
</comment>
<dbReference type="Proteomes" id="UP001293254">
    <property type="component" value="Unassembled WGS sequence"/>
</dbReference>
<protein>
    <submittedName>
        <fullName evidence="3">Uncharacterized protein</fullName>
    </submittedName>
</protein>
<proteinExistence type="predicted"/>
<reference evidence="3" key="2">
    <citation type="journal article" date="2024" name="Plant">
        <title>Genomic evolution and insights into agronomic trait innovations of Sesamum species.</title>
        <authorList>
            <person name="Miao H."/>
            <person name="Wang L."/>
            <person name="Qu L."/>
            <person name="Liu H."/>
            <person name="Sun Y."/>
            <person name="Le M."/>
            <person name="Wang Q."/>
            <person name="Wei S."/>
            <person name="Zheng Y."/>
            <person name="Lin W."/>
            <person name="Duan Y."/>
            <person name="Cao H."/>
            <person name="Xiong S."/>
            <person name="Wang X."/>
            <person name="Wei L."/>
            <person name="Li C."/>
            <person name="Ma Q."/>
            <person name="Ju M."/>
            <person name="Zhao R."/>
            <person name="Li G."/>
            <person name="Mu C."/>
            <person name="Tian Q."/>
            <person name="Mei H."/>
            <person name="Zhang T."/>
            <person name="Gao T."/>
            <person name="Zhang H."/>
        </authorList>
    </citation>
    <scope>NUCLEOTIDE SEQUENCE</scope>
    <source>
        <strain evidence="3">3651</strain>
    </source>
</reference>
<feature type="transmembrane region" description="Helical" evidence="2">
    <location>
        <begin position="419"/>
        <end position="442"/>
    </location>
</feature>
<sequence length="446" mass="52290">MAHYHSVSDEDYKSTKQEFQSVANEEREGASPPESQVQRRRIYKVPPPLHANKEHVYDPVVLSLGPYHHGRPQFRPVEEFKSQILNRFVTAAQNKNIFYNKILERIDEIRSHYEEGSTDELSDEAFAEMILRDACFIIHYMELESDKKYDPLGMSVVSFMSRDFFMLENQIPLWIIRLLISLKYDKDEEEALFCKFLSLINFGDCRLTQIPWNNDNGNEPLHLLEAHRTTILRQEKATEKFIRDQPWTWRRKSRSSQSVFKMASSQFRSVMDLKAKGIHFRPSSNCLRDIRFHSYSFYGLLQLPIWFVTNNTKVFFSNIIAFEMSPEPYTDYAVVSYVSFMKTLIENAKDVKELREKGILFSCLGSDEEVVKVFKQIDTFGMDYLGTFADVRMRIGEHCDSKAKTWMAELIHTYFHSPWTAIALFATILLLCLTFLQTFYTIHPAN</sequence>
<evidence type="ECO:0000256" key="2">
    <source>
        <dbReference type="SAM" id="Phobius"/>
    </source>
</evidence>
<keyword evidence="2" id="KW-0812">Transmembrane</keyword>
<dbReference type="InterPro" id="IPR004158">
    <property type="entry name" value="DUF247_pln"/>
</dbReference>
<keyword evidence="2" id="KW-1133">Transmembrane helix</keyword>
<reference evidence="3" key="1">
    <citation type="submission" date="2020-06" db="EMBL/GenBank/DDBJ databases">
        <authorList>
            <person name="Li T."/>
            <person name="Hu X."/>
            <person name="Zhang T."/>
            <person name="Song X."/>
            <person name="Zhang H."/>
            <person name="Dai N."/>
            <person name="Sheng W."/>
            <person name="Hou X."/>
            <person name="Wei L."/>
        </authorList>
    </citation>
    <scope>NUCLEOTIDE SEQUENCE</scope>
    <source>
        <strain evidence="3">3651</strain>
        <tissue evidence="3">Leaf</tissue>
    </source>
</reference>
<dbReference type="Pfam" id="PF03140">
    <property type="entry name" value="DUF247"/>
    <property type="match status" value="1"/>
</dbReference>
<gene>
    <name evidence="3" type="ORF">Salat_0969900</name>
</gene>
<dbReference type="PANTHER" id="PTHR31170:SF25">
    <property type="entry name" value="BNAA09G04570D PROTEIN"/>
    <property type="match status" value="1"/>
</dbReference>
<feature type="region of interest" description="Disordered" evidence="1">
    <location>
        <begin position="1"/>
        <end position="40"/>
    </location>
</feature>
<feature type="compositionally biased region" description="Basic and acidic residues" evidence="1">
    <location>
        <begin position="1"/>
        <end position="16"/>
    </location>
</feature>